<evidence type="ECO:0000313" key="2">
    <source>
        <dbReference type="Proteomes" id="UP001501195"/>
    </source>
</evidence>
<evidence type="ECO:0008006" key="3">
    <source>
        <dbReference type="Google" id="ProtNLM"/>
    </source>
</evidence>
<dbReference type="InterPro" id="IPR021373">
    <property type="entry name" value="DUF2993"/>
</dbReference>
<dbReference type="Proteomes" id="UP001501195">
    <property type="component" value="Unassembled WGS sequence"/>
</dbReference>
<protein>
    <recommendedName>
        <fullName evidence="3">DUF2993 family protein</fullName>
    </recommendedName>
</protein>
<evidence type="ECO:0000313" key="1">
    <source>
        <dbReference type="EMBL" id="GAA4973383.1"/>
    </source>
</evidence>
<accession>A0ABP9HL86</accession>
<reference evidence="2" key="1">
    <citation type="journal article" date="2019" name="Int. J. Syst. Evol. Microbiol.">
        <title>The Global Catalogue of Microorganisms (GCM) 10K type strain sequencing project: providing services to taxonomists for standard genome sequencing and annotation.</title>
        <authorList>
            <consortium name="The Broad Institute Genomics Platform"/>
            <consortium name="The Broad Institute Genome Sequencing Center for Infectious Disease"/>
            <person name="Wu L."/>
            <person name="Ma J."/>
        </authorList>
    </citation>
    <scope>NUCLEOTIDE SEQUENCE [LARGE SCALE GENOMIC DNA]</scope>
    <source>
        <strain evidence="2">JCM 18126</strain>
    </source>
</reference>
<sequence length="263" mass="27167">MAAPPAAASRRRRRRGGCLLVLVLLLAALVAAAVAGDATARSRAEAAVAEQVQRETGLGTTPQVDFPDGSFLLQAARGRFDAVTITAPTAPAAELGTDVDLRDVRVRLDGVTVQRQVLLGRAGELTTTGGEARALVPWAALEERVRAAGADAVLSAAGQRVRATTSLRVLGQDVELALDVAPRLDGDDLLLVPEAASLAGRGVGLDELRDLARSAGLSTVLDGVGVPLQGLPAEVSPRGLRVVEQGVVVDADVQPVRQEVPAR</sequence>
<dbReference type="RefSeq" id="WP_345711653.1">
    <property type="nucleotide sequence ID" value="NZ_BAABIL010000175.1"/>
</dbReference>
<gene>
    <name evidence="1" type="ORF">GCM10023225_13460</name>
</gene>
<organism evidence="1 2">
    <name type="scientific">Kineococcus glutinatus</name>
    <dbReference type="NCBI Taxonomy" id="1070872"/>
    <lineage>
        <taxon>Bacteria</taxon>
        <taxon>Bacillati</taxon>
        <taxon>Actinomycetota</taxon>
        <taxon>Actinomycetes</taxon>
        <taxon>Kineosporiales</taxon>
        <taxon>Kineosporiaceae</taxon>
        <taxon>Kineococcus</taxon>
    </lineage>
</organism>
<keyword evidence="2" id="KW-1185">Reference proteome</keyword>
<name>A0ABP9HL86_9ACTN</name>
<dbReference type="Pfam" id="PF11209">
    <property type="entry name" value="LmeA"/>
    <property type="match status" value="1"/>
</dbReference>
<dbReference type="EMBL" id="BAABIL010000175">
    <property type="protein sequence ID" value="GAA4973383.1"/>
    <property type="molecule type" value="Genomic_DNA"/>
</dbReference>
<proteinExistence type="predicted"/>
<comment type="caution">
    <text evidence="1">The sequence shown here is derived from an EMBL/GenBank/DDBJ whole genome shotgun (WGS) entry which is preliminary data.</text>
</comment>